<gene>
    <name evidence="2" type="ORF">ACFFJ3_10720</name>
</gene>
<accession>A0ABV6EDA4</accession>
<dbReference type="EMBL" id="JBHLXG010000009">
    <property type="protein sequence ID" value="MFC0226970.1"/>
    <property type="molecule type" value="Genomic_DNA"/>
</dbReference>
<evidence type="ECO:0000313" key="3">
    <source>
        <dbReference type="Proteomes" id="UP001589792"/>
    </source>
</evidence>
<dbReference type="Proteomes" id="UP001589792">
    <property type="component" value="Unassembled WGS sequence"/>
</dbReference>
<keyword evidence="1" id="KW-0732">Signal</keyword>
<reference evidence="2 3" key="1">
    <citation type="submission" date="2024-09" db="EMBL/GenBank/DDBJ databases">
        <authorList>
            <person name="Sun Q."/>
            <person name="Mori K."/>
        </authorList>
    </citation>
    <scope>NUCLEOTIDE SEQUENCE [LARGE SCALE GENOMIC DNA]</scope>
    <source>
        <strain evidence="2 3">CCM 8626</strain>
    </source>
</reference>
<feature type="signal peptide" evidence="1">
    <location>
        <begin position="1"/>
        <end position="19"/>
    </location>
</feature>
<protein>
    <submittedName>
        <fullName evidence="2">Uncharacterized protein</fullName>
    </submittedName>
</protein>
<feature type="chain" id="PRO_5046358571" evidence="1">
    <location>
        <begin position="20"/>
        <end position="92"/>
    </location>
</feature>
<sequence length="92" mass="10552">MKRIIITLSLFLFSVTCSAKNSVLTNIIKSCLYQKSLSEKIKYTIIKTDEVITDDNYLSLGEASYVDYKGNDIGYAENKSKRVFFITRMFSN</sequence>
<keyword evidence="3" id="KW-1185">Reference proteome</keyword>
<name>A0ABV6EDA4_9GAMM</name>
<proteinExistence type="predicted"/>
<evidence type="ECO:0000256" key="1">
    <source>
        <dbReference type="SAM" id="SignalP"/>
    </source>
</evidence>
<dbReference type="RefSeq" id="WP_380675084.1">
    <property type="nucleotide sequence ID" value="NZ_CP173186.1"/>
</dbReference>
<comment type="caution">
    <text evidence="2">The sequence shown here is derived from an EMBL/GenBank/DDBJ whole genome shotgun (WGS) entry which is preliminary data.</text>
</comment>
<evidence type="ECO:0000313" key="2">
    <source>
        <dbReference type="EMBL" id="MFC0226970.1"/>
    </source>
</evidence>
<organism evidence="2 3">
    <name type="scientific">Serratia aquatilis</name>
    <dbReference type="NCBI Taxonomy" id="1737515"/>
    <lineage>
        <taxon>Bacteria</taxon>
        <taxon>Pseudomonadati</taxon>
        <taxon>Pseudomonadota</taxon>
        <taxon>Gammaproteobacteria</taxon>
        <taxon>Enterobacterales</taxon>
        <taxon>Yersiniaceae</taxon>
        <taxon>Serratia</taxon>
    </lineage>
</organism>